<comment type="subcellular location">
    <subcellularLocation>
        <location evidence="2">Cytoplasm</location>
    </subcellularLocation>
    <subcellularLocation>
        <location evidence="1">Nucleus</location>
    </subcellularLocation>
</comment>
<evidence type="ECO:0000256" key="3">
    <source>
        <dbReference type="ARBA" id="ARBA00022490"/>
    </source>
</evidence>
<evidence type="ECO:0000313" key="7">
    <source>
        <dbReference type="EMBL" id="KAB7507352.1"/>
    </source>
</evidence>
<gene>
    <name evidence="7" type="primary">Jupiter</name>
    <name evidence="7" type="ORF">Anas_07553</name>
</gene>
<feature type="compositionally biased region" description="Polar residues" evidence="6">
    <location>
        <begin position="40"/>
        <end position="51"/>
    </location>
</feature>
<sequence length="307" mass="33032">MATYATYRHVELDKIGQGKKRVLKPPGGGSSISFMDEPITTKSSGESSPQAYTPKPSFVDHDETSLLPKDESSASTPVTVAKNGMDHQEKIHSSVISSYLKENIPPPPSMSGKGYESVLNVSLSDCDLNKESPSGSDTPSPLHNSDCKSDTKLNEFSNVKSVNGVNGVNGTHEKASNVVNGNNLHEKIDSSDLPSPKVSSPQNGSYSPANLSALSSLVTSPSMKPNQDTKERVIGDQTNGSFTPKSSQQPRKIKDHMRSSIIMSDEDYTPTRTSRFNATINDTPPENLPSAGQRQRIPPGGFSSKLW</sequence>
<feature type="compositionally biased region" description="Polar residues" evidence="6">
    <location>
        <begin position="270"/>
        <end position="284"/>
    </location>
</feature>
<feature type="compositionally biased region" description="Polar residues" evidence="6">
    <location>
        <begin position="197"/>
        <end position="226"/>
    </location>
</feature>
<evidence type="ECO:0000256" key="2">
    <source>
        <dbReference type="ARBA" id="ARBA00004496"/>
    </source>
</evidence>
<dbReference type="InterPro" id="IPR033335">
    <property type="entry name" value="JUPITER"/>
</dbReference>
<evidence type="ECO:0000256" key="1">
    <source>
        <dbReference type="ARBA" id="ARBA00004123"/>
    </source>
</evidence>
<dbReference type="EMBL" id="SEYY01000398">
    <property type="protein sequence ID" value="KAB7507352.1"/>
    <property type="molecule type" value="Genomic_DNA"/>
</dbReference>
<evidence type="ECO:0000256" key="5">
    <source>
        <dbReference type="ARBA" id="ARBA00023242"/>
    </source>
</evidence>
<name>A0A5N5TMJ4_9CRUS</name>
<feature type="compositionally biased region" description="Basic and acidic residues" evidence="6">
    <location>
        <begin position="58"/>
        <end position="72"/>
    </location>
</feature>
<feature type="compositionally biased region" description="Polar residues" evidence="6">
    <location>
        <begin position="236"/>
        <end position="250"/>
    </location>
</feature>
<proteinExistence type="predicted"/>
<protein>
    <submittedName>
        <fullName evidence="7">Microtubule-associated protein Jupiter</fullName>
    </submittedName>
</protein>
<feature type="region of interest" description="Disordered" evidence="6">
    <location>
        <begin position="18"/>
        <end position="307"/>
    </location>
</feature>
<keyword evidence="3" id="KW-0963">Cytoplasm</keyword>
<reference evidence="7 8" key="1">
    <citation type="journal article" date="2019" name="PLoS Biol.">
        <title>Sex chromosomes control vertical transmission of feminizing Wolbachia symbionts in an isopod.</title>
        <authorList>
            <person name="Becking T."/>
            <person name="Chebbi M.A."/>
            <person name="Giraud I."/>
            <person name="Moumen B."/>
            <person name="Laverre T."/>
            <person name="Caubet Y."/>
            <person name="Peccoud J."/>
            <person name="Gilbert C."/>
            <person name="Cordaux R."/>
        </authorList>
    </citation>
    <scope>NUCLEOTIDE SEQUENCE [LARGE SCALE GENOMIC DNA]</scope>
    <source>
        <strain evidence="7">ANa2</strain>
        <tissue evidence="7">Whole body excluding digestive tract and cuticle</tissue>
    </source>
</reference>
<keyword evidence="5" id="KW-0539">Nucleus</keyword>
<evidence type="ECO:0000256" key="6">
    <source>
        <dbReference type="SAM" id="MobiDB-lite"/>
    </source>
</evidence>
<dbReference type="AlphaFoldDB" id="A0A5N5TMJ4"/>
<evidence type="ECO:0000313" key="8">
    <source>
        <dbReference type="Proteomes" id="UP000326759"/>
    </source>
</evidence>
<evidence type="ECO:0000256" key="4">
    <source>
        <dbReference type="ARBA" id="ARBA00022553"/>
    </source>
</evidence>
<feature type="compositionally biased region" description="Polar residues" evidence="6">
    <location>
        <begin position="131"/>
        <end position="143"/>
    </location>
</feature>
<dbReference type="Pfam" id="PF17054">
    <property type="entry name" value="JUPITER"/>
    <property type="match status" value="1"/>
</dbReference>
<comment type="caution">
    <text evidence="7">The sequence shown here is derived from an EMBL/GenBank/DDBJ whole genome shotgun (WGS) entry which is preliminary data.</text>
</comment>
<dbReference type="GO" id="GO:0005634">
    <property type="term" value="C:nucleus"/>
    <property type="evidence" value="ECO:0007669"/>
    <property type="project" value="UniProtKB-SubCell"/>
</dbReference>
<keyword evidence="4" id="KW-0597">Phosphoprotein</keyword>
<dbReference type="OrthoDB" id="6347339at2759"/>
<keyword evidence="8" id="KW-1185">Reference proteome</keyword>
<dbReference type="GO" id="GO:0005737">
    <property type="term" value="C:cytoplasm"/>
    <property type="evidence" value="ECO:0007669"/>
    <property type="project" value="UniProtKB-SubCell"/>
</dbReference>
<accession>A0A5N5TMJ4</accession>
<dbReference type="Proteomes" id="UP000326759">
    <property type="component" value="Unassembled WGS sequence"/>
</dbReference>
<organism evidence="7 8">
    <name type="scientific">Armadillidium nasatum</name>
    <dbReference type="NCBI Taxonomy" id="96803"/>
    <lineage>
        <taxon>Eukaryota</taxon>
        <taxon>Metazoa</taxon>
        <taxon>Ecdysozoa</taxon>
        <taxon>Arthropoda</taxon>
        <taxon>Crustacea</taxon>
        <taxon>Multicrustacea</taxon>
        <taxon>Malacostraca</taxon>
        <taxon>Eumalacostraca</taxon>
        <taxon>Peracarida</taxon>
        <taxon>Isopoda</taxon>
        <taxon>Oniscidea</taxon>
        <taxon>Crinocheta</taxon>
        <taxon>Armadillidiidae</taxon>
        <taxon>Armadillidium</taxon>
    </lineage>
</organism>